<feature type="transmembrane region" description="Helical" evidence="1">
    <location>
        <begin position="62"/>
        <end position="80"/>
    </location>
</feature>
<reference evidence="2 3" key="1">
    <citation type="submission" date="2013-07" db="EMBL/GenBank/DDBJ databases">
        <authorList>
            <person name="Stoco P.H."/>
            <person name="Wagner G."/>
            <person name="Gerber A."/>
            <person name="Zaha A."/>
            <person name="Thompson C."/>
            <person name="Bartholomeu D.C."/>
            <person name="Luckemeyer D.D."/>
            <person name="Bahia D."/>
            <person name="Loreto E."/>
            <person name="Prestes E.B."/>
            <person name="Lima F.M."/>
            <person name="Rodrigues-Luiz G."/>
            <person name="Vallejo G.A."/>
            <person name="Filho J.F."/>
            <person name="Monteiro K.M."/>
            <person name="Tyler K.M."/>
            <person name="de Almeida L.G."/>
            <person name="Ortiz M.F."/>
            <person name="Siervo M.A."/>
            <person name="de Moraes M.H."/>
            <person name="Cunha O.L."/>
            <person name="Mendonca-Neto R."/>
            <person name="Silva R."/>
            <person name="Teixeira S.M."/>
            <person name="Murta S.M."/>
            <person name="Sincero T.C."/>
            <person name="Mendes T.A."/>
            <person name="Urmenyi T.P."/>
            <person name="Silva V.G."/>
            <person name="da Rocha W.D."/>
            <person name="Andersson B."/>
            <person name="Romanha A.J."/>
            <person name="Steindel M."/>
            <person name="de Vasconcelos A.T."/>
            <person name="Grisard E.C."/>
        </authorList>
    </citation>
    <scope>NUCLEOTIDE SEQUENCE [LARGE SCALE GENOMIC DNA]</scope>
    <source>
        <strain evidence="2 3">SC58</strain>
    </source>
</reference>
<sequence length="85" mass="9808">MVRKFFDMITEQLYCCCCYGRFAALYRCSLFFFVCFVFGGDSGYLFLICFVVPFFSHLSTSHISPALASAVFFFFCFCRVSRSSP</sequence>
<accession>A0A061IRY1</accession>
<name>A0A061IRY1_TRYRA</name>
<gene>
    <name evidence="2" type="ORF">TRSC58_07477</name>
</gene>
<keyword evidence="1" id="KW-0472">Membrane</keyword>
<dbReference type="VEuPathDB" id="TriTrypDB:TRSC58_07477"/>
<keyword evidence="1" id="KW-0812">Transmembrane</keyword>
<dbReference type="EMBL" id="AUPL01007802">
    <property type="protein sequence ID" value="ESL04954.1"/>
    <property type="molecule type" value="Genomic_DNA"/>
</dbReference>
<evidence type="ECO:0000313" key="3">
    <source>
        <dbReference type="Proteomes" id="UP000031737"/>
    </source>
</evidence>
<keyword evidence="3" id="KW-1185">Reference proteome</keyword>
<dbReference type="Proteomes" id="UP000031737">
    <property type="component" value="Unassembled WGS sequence"/>
</dbReference>
<protein>
    <submittedName>
        <fullName evidence="2">Uncharacterized protein</fullName>
    </submittedName>
</protein>
<evidence type="ECO:0000256" key="1">
    <source>
        <dbReference type="SAM" id="Phobius"/>
    </source>
</evidence>
<feature type="transmembrane region" description="Helical" evidence="1">
    <location>
        <begin position="30"/>
        <end position="56"/>
    </location>
</feature>
<dbReference type="AlphaFoldDB" id="A0A061IRY1"/>
<comment type="caution">
    <text evidence="2">The sequence shown here is derived from an EMBL/GenBank/DDBJ whole genome shotgun (WGS) entry which is preliminary data.</text>
</comment>
<keyword evidence="1" id="KW-1133">Transmembrane helix</keyword>
<organism evidence="2 3">
    <name type="scientific">Trypanosoma rangeli SC58</name>
    <dbReference type="NCBI Taxonomy" id="429131"/>
    <lineage>
        <taxon>Eukaryota</taxon>
        <taxon>Discoba</taxon>
        <taxon>Euglenozoa</taxon>
        <taxon>Kinetoplastea</taxon>
        <taxon>Metakinetoplastina</taxon>
        <taxon>Trypanosomatida</taxon>
        <taxon>Trypanosomatidae</taxon>
        <taxon>Trypanosoma</taxon>
        <taxon>Herpetosoma</taxon>
    </lineage>
</organism>
<proteinExistence type="predicted"/>
<evidence type="ECO:0000313" key="2">
    <source>
        <dbReference type="EMBL" id="ESL04954.1"/>
    </source>
</evidence>